<proteinExistence type="predicted"/>
<sequence length="143" mass="15730">MSFLVDNCMRTLRLQADGLRPRVATVQAGCEDAASAACQAPYLGAVPDRPKDLVHIRSLLLRGLTSIRRDRDEPFHKAACINRTRRWCLTTLVDQKGSTQCLTHPTQLPIFEFSVDPTTYVTGSGLWINPISDFSALSVVAAS</sequence>
<dbReference type="AlphaFoldDB" id="A0A368RK52"/>
<reference evidence="1" key="2">
    <citation type="submission" date="2015-07" db="EMBL/GenBank/DDBJ databases">
        <authorList>
            <person name="Noorani M."/>
        </authorList>
    </citation>
    <scope>NUCLEOTIDE SEQUENCE</scope>
    <source>
        <strain evidence="1">Yugu1</strain>
    </source>
</reference>
<gene>
    <name evidence="1" type="ORF">SETIT_6G094300v2</name>
</gene>
<reference evidence="1" key="1">
    <citation type="journal article" date="2012" name="Nat. Biotechnol.">
        <title>Reference genome sequence of the model plant Setaria.</title>
        <authorList>
            <person name="Bennetzen J.L."/>
            <person name="Schmutz J."/>
            <person name="Wang H."/>
            <person name="Percifield R."/>
            <person name="Hawkins J."/>
            <person name="Pontaroli A.C."/>
            <person name="Estep M."/>
            <person name="Feng L."/>
            <person name="Vaughn J.N."/>
            <person name="Grimwood J."/>
            <person name="Jenkins J."/>
            <person name="Barry K."/>
            <person name="Lindquist E."/>
            <person name="Hellsten U."/>
            <person name="Deshpande S."/>
            <person name="Wang X."/>
            <person name="Wu X."/>
            <person name="Mitros T."/>
            <person name="Triplett J."/>
            <person name="Yang X."/>
            <person name="Ye C.Y."/>
            <person name="Mauro-Herrera M."/>
            <person name="Wang L."/>
            <person name="Li P."/>
            <person name="Sharma M."/>
            <person name="Sharma R."/>
            <person name="Ronald P.C."/>
            <person name="Panaud O."/>
            <person name="Kellogg E.A."/>
            <person name="Brutnell T.P."/>
            <person name="Doust A.N."/>
            <person name="Tuskan G.A."/>
            <person name="Rokhsar D."/>
            <person name="Devos K.M."/>
        </authorList>
    </citation>
    <scope>NUCLEOTIDE SEQUENCE [LARGE SCALE GENOMIC DNA]</scope>
    <source>
        <strain evidence="1">Yugu1</strain>
    </source>
</reference>
<dbReference type="EMBL" id="CM003533">
    <property type="protein sequence ID" value="RCV30434.1"/>
    <property type="molecule type" value="Genomic_DNA"/>
</dbReference>
<evidence type="ECO:0000313" key="1">
    <source>
        <dbReference type="EMBL" id="RCV30434.1"/>
    </source>
</evidence>
<accession>A0A368RK52</accession>
<protein>
    <submittedName>
        <fullName evidence="1">Uncharacterized protein</fullName>
    </submittedName>
</protein>
<name>A0A368RK52_SETIT</name>
<organism evidence="1">
    <name type="scientific">Setaria italica</name>
    <name type="common">Foxtail millet</name>
    <name type="synonym">Panicum italicum</name>
    <dbReference type="NCBI Taxonomy" id="4555"/>
    <lineage>
        <taxon>Eukaryota</taxon>
        <taxon>Viridiplantae</taxon>
        <taxon>Streptophyta</taxon>
        <taxon>Embryophyta</taxon>
        <taxon>Tracheophyta</taxon>
        <taxon>Spermatophyta</taxon>
        <taxon>Magnoliopsida</taxon>
        <taxon>Liliopsida</taxon>
        <taxon>Poales</taxon>
        <taxon>Poaceae</taxon>
        <taxon>PACMAD clade</taxon>
        <taxon>Panicoideae</taxon>
        <taxon>Panicodae</taxon>
        <taxon>Paniceae</taxon>
        <taxon>Cenchrinae</taxon>
        <taxon>Setaria</taxon>
    </lineage>
</organism>